<dbReference type="RefSeq" id="WP_160822053.1">
    <property type="nucleotide sequence ID" value="NZ_JBHSXE010000001.1"/>
</dbReference>
<gene>
    <name evidence="1" type="ORF">ACFQKB_30515</name>
</gene>
<dbReference type="EMBL" id="JBHSXS010000024">
    <property type="protein sequence ID" value="MFC6884129.1"/>
    <property type="molecule type" value="Genomic_DNA"/>
</dbReference>
<sequence>MAAHTQPRDCGPVDLNALAAVPSPETDNHSRYCTRMCDLTYMCDDYSTQT</sequence>
<evidence type="ECO:0000313" key="2">
    <source>
        <dbReference type="Proteomes" id="UP001596380"/>
    </source>
</evidence>
<accession>A0ABW2CR69</accession>
<evidence type="ECO:0000313" key="1">
    <source>
        <dbReference type="EMBL" id="MFC6884129.1"/>
    </source>
</evidence>
<proteinExistence type="predicted"/>
<protein>
    <submittedName>
        <fullName evidence="1">Uncharacterized protein</fullName>
    </submittedName>
</protein>
<comment type="caution">
    <text evidence="1">The sequence shown here is derived from an EMBL/GenBank/DDBJ whole genome shotgun (WGS) entry which is preliminary data.</text>
</comment>
<dbReference type="Proteomes" id="UP001596380">
    <property type="component" value="Unassembled WGS sequence"/>
</dbReference>
<name>A0ABW2CR69_9ACTN</name>
<keyword evidence="2" id="KW-1185">Reference proteome</keyword>
<organism evidence="1 2">
    <name type="scientific">Actinomadura yumaensis</name>
    <dbReference type="NCBI Taxonomy" id="111807"/>
    <lineage>
        <taxon>Bacteria</taxon>
        <taxon>Bacillati</taxon>
        <taxon>Actinomycetota</taxon>
        <taxon>Actinomycetes</taxon>
        <taxon>Streptosporangiales</taxon>
        <taxon>Thermomonosporaceae</taxon>
        <taxon>Actinomadura</taxon>
    </lineage>
</organism>
<reference evidence="2" key="1">
    <citation type="journal article" date="2019" name="Int. J. Syst. Evol. Microbiol.">
        <title>The Global Catalogue of Microorganisms (GCM) 10K type strain sequencing project: providing services to taxonomists for standard genome sequencing and annotation.</title>
        <authorList>
            <consortium name="The Broad Institute Genomics Platform"/>
            <consortium name="The Broad Institute Genome Sequencing Center for Infectious Disease"/>
            <person name="Wu L."/>
            <person name="Ma J."/>
        </authorList>
    </citation>
    <scope>NUCLEOTIDE SEQUENCE [LARGE SCALE GENOMIC DNA]</scope>
    <source>
        <strain evidence="2">JCM 3369</strain>
    </source>
</reference>